<comment type="caution">
    <text evidence="2">The sequence shown here is derived from an EMBL/GenBank/DDBJ whole genome shotgun (WGS) entry which is preliminary data.</text>
</comment>
<gene>
    <name evidence="2" type="ORF">IQ241_14515</name>
</gene>
<feature type="region of interest" description="Disordered" evidence="1">
    <location>
        <begin position="80"/>
        <end position="104"/>
    </location>
</feature>
<accession>A0A8J7ANT2</accession>
<feature type="region of interest" description="Disordered" evidence="1">
    <location>
        <begin position="20"/>
        <end position="43"/>
    </location>
</feature>
<evidence type="ECO:0000313" key="3">
    <source>
        <dbReference type="Proteomes" id="UP000636505"/>
    </source>
</evidence>
<proteinExistence type="predicted"/>
<dbReference type="RefSeq" id="WP_193908397.1">
    <property type="nucleotide sequence ID" value="NZ_JADEXG010000034.1"/>
</dbReference>
<feature type="compositionally biased region" description="Polar residues" evidence="1">
    <location>
        <begin position="27"/>
        <end position="43"/>
    </location>
</feature>
<protein>
    <submittedName>
        <fullName evidence="2">Uncharacterized protein</fullName>
    </submittedName>
</protein>
<name>A0A8J7ANT2_9CYAN</name>
<reference evidence="2" key="1">
    <citation type="submission" date="2020-10" db="EMBL/GenBank/DDBJ databases">
        <authorList>
            <person name="Castelo-Branco R."/>
            <person name="Eusebio N."/>
            <person name="Adriana R."/>
            <person name="Vieira A."/>
            <person name="Brugerolle De Fraissinette N."/>
            <person name="Rezende De Castro R."/>
            <person name="Schneider M.P."/>
            <person name="Vasconcelos V."/>
            <person name="Leao P.N."/>
        </authorList>
    </citation>
    <scope>NUCLEOTIDE SEQUENCE</scope>
    <source>
        <strain evidence="2">LEGE 07310</strain>
    </source>
</reference>
<evidence type="ECO:0000256" key="1">
    <source>
        <dbReference type="SAM" id="MobiDB-lite"/>
    </source>
</evidence>
<evidence type="ECO:0000313" key="2">
    <source>
        <dbReference type="EMBL" id="MBE9078495.1"/>
    </source>
</evidence>
<dbReference type="AlphaFoldDB" id="A0A8J7ANT2"/>
<organism evidence="2 3">
    <name type="scientific">Vasconcelosia minhoensis LEGE 07310</name>
    <dbReference type="NCBI Taxonomy" id="915328"/>
    <lineage>
        <taxon>Bacteria</taxon>
        <taxon>Bacillati</taxon>
        <taxon>Cyanobacteriota</taxon>
        <taxon>Cyanophyceae</taxon>
        <taxon>Nodosilineales</taxon>
        <taxon>Cymatolegaceae</taxon>
        <taxon>Vasconcelosia</taxon>
        <taxon>Vasconcelosia minhoensis</taxon>
    </lineage>
</organism>
<dbReference type="Proteomes" id="UP000636505">
    <property type="component" value="Unassembled WGS sequence"/>
</dbReference>
<sequence length="104" mass="11501">MRDLAKLVGLTAFTVLSAGQRPGASQPYATNYSGEITQPQLDNHTPPVLLEIEEVLEERDTILEDRSLYIDTLLVFRGKQGDETARNDSGSASSFSERKTTIEE</sequence>
<dbReference type="EMBL" id="JADEXG010000034">
    <property type="protein sequence ID" value="MBE9078495.1"/>
    <property type="molecule type" value="Genomic_DNA"/>
</dbReference>
<keyword evidence="3" id="KW-1185">Reference proteome</keyword>